<dbReference type="KEGG" id="mpf:MPUT_0253"/>
<dbReference type="HAMAP" id="MF_00245">
    <property type="entry name" value="UPF0122"/>
    <property type="match status" value="1"/>
</dbReference>
<accession>A0A7U4E9G5</accession>
<keyword evidence="4" id="KW-0175">Coiled coil</keyword>
<protein>
    <recommendedName>
        <fullName evidence="3">UPF0122 protein MPUT_0253</fullName>
    </recommendedName>
</protein>
<dbReference type="PANTHER" id="PTHR40083:SF1">
    <property type="entry name" value="UPF0122 PROTEIN YLXM"/>
    <property type="match status" value="1"/>
</dbReference>
<dbReference type="Proteomes" id="UP000008907">
    <property type="component" value="Chromosome"/>
</dbReference>
<dbReference type="EMBL" id="CP003021">
    <property type="protein sequence ID" value="AEM68635.1"/>
    <property type="molecule type" value="Genomic_DNA"/>
</dbReference>
<dbReference type="InterPro" id="IPR054831">
    <property type="entry name" value="UPF0122_fam_protein"/>
</dbReference>
<evidence type="ECO:0000256" key="1">
    <source>
        <dbReference type="ARBA" id="ARBA00008720"/>
    </source>
</evidence>
<comment type="similarity">
    <text evidence="1 3">Belongs to the UPF0122 family.</text>
</comment>
<dbReference type="Gene3D" id="1.10.10.10">
    <property type="entry name" value="Winged helix-like DNA-binding domain superfamily/Winged helix DNA-binding domain"/>
    <property type="match status" value="1"/>
</dbReference>
<evidence type="ECO:0000256" key="3">
    <source>
        <dbReference type="HAMAP-Rule" id="MF_00245"/>
    </source>
</evidence>
<dbReference type="AlphaFoldDB" id="A0A7U4E9G5"/>
<evidence type="ECO:0000313" key="5">
    <source>
        <dbReference type="EMBL" id="AEM68635.1"/>
    </source>
</evidence>
<dbReference type="SUPFAM" id="SSF88659">
    <property type="entry name" value="Sigma3 and sigma4 domains of RNA polymerase sigma factors"/>
    <property type="match status" value="1"/>
</dbReference>
<comment type="function">
    <text evidence="2 3">Might take part in the signal recognition particle (SRP) pathway. This is inferred from the conservation of its genetic proximity to ftsY/ffh. May be a regulatory protein.</text>
</comment>
<evidence type="ECO:0000313" key="6">
    <source>
        <dbReference type="Proteomes" id="UP000008907"/>
    </source>
</evidence>
<organism evidence="5 6">
    <name type="scientific">Mycoplasma putrefaciens (strain ATCC 15718 / NCTC 10155 / C30 KS-1 / KS-1)</name>
    <dbReference type="NCBI Taxonomy" id="743965"/>
    <lineage>
        <taxon>Bacteria</taxon>
        <taxon>Bacillati</taxon>
        <taxon>Mycoplasmatota</taxon>
        <taxon>Mollicutes</taxon>
        <taxon>Mycoplasmataceae</taxon>
        <taxon>Mycoplasma</taxon>
    </lineage>
</organism>
<gene>
    <name evidence="5" type="ordered locus">MPUT_0253</name>
</gene>
<dbReference type="InterPro" id="IPR036388">
    <property type="entry name" value="WH-like_DNA-bd_sf"/>
</dbReference>
<dbReference type="InterPro" id="IPR013324">
    <property type="entry name" value="RNA_pol_sigma_r3/r4-like"/>
</dbReference>
<sequence>MNHLINKTVNLSSLFRIYQDLLTSKQKQYFELYIDENWSLNEIAEEFAISKAAVYDSITKTTKLLEDWEAKLQLKQKQDKLNLIIAKLETNCLNNQELIAMLKEVS</sequence>
<dbReference type="InterPro" id="IPR007394">
    <property type="entry name" value="UPF0122"/>
</dbReference>
<name>A0A7U4E9G5_MYCPK</name>
<evidence type="ECO:0000256" key="2">
    <source>
        <dbReference type="ARBA" id="ARBA00024764"/>
    </source>
</evidence>
<proteinExistence type="inferred from homology"/>
<dbReference type="RefSeq" id="WP_014034991.1">
    <property type="nucleotide sequence ID" value="NC_015946.1"/>
</dbReference>
<evidence type="ECO:0000256" key="4">
    <source>
        <dbReference type="SAM" id="Coils"/>
    </source>
</evidence>
<dbReference type="Pfam" id="PF04297">
    <property type="entry name" value="UPF0122"/>
    <property type="match status" value="1"/>
</dbReference>
<dbReference type="NCBIfam" id="NF045758">
    <property type="entry name" value="YlxM"/>
    <property type="match status" value="1"/>
</dbReference>
<dbReference type="PANTHER" id="PTHR40083">
    <property type="entry name" value="UPF0122 PROTEIN CBO2450/CLC_2298"/>
    <property type="match status" value="1"/>
</dbReference>
<feature type="coiled-coil region" evidence="4">
    <location>
        <begin position="58"/>
        <end position="91"/>
    </location>
</feature>
<reference evidence="5 6" key="1">
    <citation type="journal article" date="2011" name="J. Bacteriol.">
        <title>Genome Sequence of Mycoplasma putrefaciens Type Strain KS1.</title>
        <authorList>
            <person name="Calcutt M.J."/>
            <person name="Foecking M.F."/>
        </authorList>
    </citation>
    <scope>NUCLEOTIDE SEQUENCE [LARGE SCALE GENOMIC DNA]</scope>
    <source>
        <strain evidence="6">ATCC 15718 / NCTC 10155 / C30 KS-1 / KS-1</strain>
    </source>
</reference>